<feature type="transmembrane region" description="Helical" evidence="1">
    <location>
        <begin position="298"/>
        <end position="323"/>
    </location>
</feature>
<name>A0A5K7ZEK7_9BACT</name>
<keyword evidence="1" id="KW-0472">Membrane</keyword>
<dbReference type="InterPro" id="IPR052018">
    <property type="entry name" value="PHP_domain"/>
</dbReference>
<keyword evidence="4" id="KW-1185">Reference proteome</keyword>
<organism evidence="3 4">
    <name type="scientific">Desulfosarcina widdelii</name>
    <dbReference type="NCBI Taxonomy" id="947919"/>
    <lineage>
        <taxon>Bacteria</taxon>
        <taxon>Pseudomonadati</taxon>
        <taxon>Thermodesulfobacteriota</taxon>
        <taxon>Desulfobacteria</taxon>
        <taxon>Desulfobacterales</taxon>
        <taxon>Desulfosarcinaceae</taxon>
        <taxon>Desulfosarcina</taxon>
    </lineage>
</organism>
<dbReference type="Gene3D" id="3.20.20.140">
    <property type="entry name" value="Metal-dependent hydrolases"/>
    <property type="match status" value="1"/>
</dbReference>
<dbReference type="Proteomes" id="UP000427769">
    <property type="component" value="Chromosome"/>
</dbReference>
<dbReference type="InterPro" id="IPR004013">
    <property type="entry name" value="PHP_dom"/>
</dbReference>
<dbReference type="GO" id="GO:0035312">
    <property type="term" value="F:5'-3' DNA exonuclease activity"/>
    <property type="evidence" value="ECO:0007669"/>
    <property type="project" value="TreeGrafter"/>
</dbReference>
<evidence type="ECO:0000256" key="1">
    <source>
        <dbReference type="SAM" id="Phobius"/>
    </source>
</evidence>
<gene>
    <name evidence="3" type="ORF">DSCW_66770</name>
</gene>
<dbReference type="KEGG" id="dwd:DSCW_66770"/>
<keyword evidence="1" id="KW-0812">Transmembrane</keyword>
<dbReference type="Pfam" id="PF02811">
    <property type="entry name" value="PHP"/>
    <property type="match status" value="1"/>
</dbReference>
<evidence type="ECO:0000313" key="3">
    <source>
        <dbReference type="EMBL" id="BBO79260.1"/>
    </source>
</evidence>
<evidence type="ECO:0000259" key="2">
    <source>
        <dbReference type="SMART" id="SM00481"/>
    </source>
</evidence>
<keyword evidence="1" id="KW-1133">Transmembrane helix</keyword>
<evidence type="ECO:0000313" key="4">
    <source>
        <dbReference type="Proteomes" id="UP000427769"/>
    </source>
</evidence>
<accession>A0A5K7ZEK7</accession>
<dbReference type="RefSeq" id="WP_155307808.1">
    <property type="nucleotide sequence ID" value="NZ_AP021875.1"/>
</dbReference>
<dbReference type="AlphaFoldDB" id="A0A5K7ZEK7"/>
<dbReference type="PANTHER" id="PTHR42924:SF3">
    <property type="entry name" value="POLYMERASE_HISTIDINOL PHOSPHATASE N-TERMINAL DOMAIN-CONTAINING PROTEIN"/>
    <property type="match status" value="1"/>
</dbReference>
<proteinExistence type="predicted"/>
<dbReference type="SUPFAM" id="SSF89550">
    <property type="entry name" value="PHP domain-like"/>
    <property type="match status" value="1"/>
</dbReference>
<dbReference type="OrthoDB" id="9775360at2"/>
<dbReference type="InterPro" id="IPR003141">
    <property type="entry name" value="Pol/His_phosphatase_N"/>
</dbReference>
<dbReference type="InterPro" id="IPR016195">
    <property type="entry name" value="Pol/histidinol_Pase-like"/>
</dbReference>
<sequence length="324" mass="35949">MDSINRIQFESPDLNTLNGTNTVVDLHFHSCHSDGADSVEEIAERARQLGIGVAITDHNAIEGAVRLAGIEDVFSIPGIEITSREGAHILVYFYRIDDLKAFYAAHIQPYMGPSVMSSVDRDVETIVRSARNYKSVVVFPHPYSAAFTGICNHSFSDAQLDRLLKMADGVEVINSENLKRWNLKSALLGFNLDRAITGGSDGHSVAQMGSVVTYAACARSRKAFLDALSRKQAKVVGTESKLLKKIQSNGAKLKISINNYPDLVEKNIRYGKSVVRFRTRKAAEKIWQRIGDRHLKKAFYLVAGLTFLKINYNALPLIMFSLIT</sequence>
<feature type="domain" description="Polymerase/histidinol phosphatase N-terminal" evidence="2">
    <location>
        <begin position="24"/>
        <end position="85"/>
    </location>
</feature>
<reference evidence="3 4" key="1">
    <citation type="submission" date="2019-11" db="EMBL/GenBank/DDBJ databases">
        <title>Comparative genomics of hydrocarbon-degrading Desulfosarcina strains.</title>
        <authorList>
            <person name="Watanabe M."/>
            <person name="Kojima H."/>
            <person name="Fukui M."/>
        </authorList>
    </citation>
    <scope>NUCLEOTIDE SEQUENCE [LARGE SCALE GENOMIC DNA]</scope>
    <source>
        <strain evidence="3 4">PP31</strain>
    </source>
</reference>
<protein>
    <recommendedName>
        <fullName evidence="2">Polymerase/histidinol phosphatase N-terminal domain-containing protein</fullName>
    </recommendedName>
</protein>
<dbReference type="EMBL" id="AP021875">
    <property type="protein sequence ID" value="BBO79260.1"/>
    <property type="molecule type" value="Genomic_DNA"/>
</dbReference>
<dbReference type="SMART" id="SM00481">
    <property type="entry name" value="POLIIIAc"/>
    <property type="match status" value="1"/>
</dbReference>
<dbReference type="GO" id="GO:0004534">
    <property type="term" value="F:5'-3' RNA exonuclease activity"/>
    <property type="evidence" value="ECO:0007669"/>
    <property type="project" value="TreeGrafter"/>
</dbReference>
<dbReference type="PANTHER" id="PTHR42924">
    <property type="entry name" value="EXONUCLEASE"/>
    <property type="match status" value="1"/>
</dbReference>